<dbReference type="GeneID" id="8229878"/>
<dbReference type="OMA" id="KMTRAMR"/>
<dbReference type="CTD" id="8229878"/>
<dbReference type="Pfam" id="PF07923">
    <property type="entry name" value="N1221"/>
    <property type="match status" value="1"/>
</dbReference>
<keyword evidence="7" id="KW-1185">Reference proteome</keyword>
<sequence>MDLFDANGNGKRGPFIETGVIGQHRHFSDSESHCPDLDYIYDDTDSHVNEIAELYSYTEQPEFQLNVNAFEEQMELYKLPPSWQKLTDNQQKSVIMKLLDQLEVADNAVRIKAARCFLYLAQGCWAEVQSDYEQQSWTKKNALLMYKCCVFPAFVELLNIEIENSITANDAMKKISANLSDSADLRVILSVLYIIIEVIRLINENDSENDREIKENLKADLESEFNDELLQIKLLGMITKFCSGSAPHFPMKKVLLLLWKIILLTLGGMETLKKLRKEYRKQAGLENTDEDTIEITKTMRSSSPPTSGTDILEAQHQKRAARLIRRSLLKQNSLDEPGLEMNDSAEDDEIRDYEEPQPSSENDCINEVNQETPVIRSSTPDSGKGLPWLPKVRQKDLDLFLENTRIKFVGYSLPGDRETLVGLPRPICEGVKVLKSHMFTSLSEVHISREEIMSKNPFSKKESMVKLTPAETLYQAMLPNLPQYMIALLKILLAAAPTSKTKTDSINIVADVLPVGIPFTKVQSMKLGIDVNRHKEIVVKAVSAILLLLLKHFKLNHIYQFEFMSQHLVFANCIPLVLKFFNQNILAYVSDRNVIPILDFPTCVIGDHAELKCNALELEVGDNLPYSWRNLFTCINLLRILNKLTKWKHSRIMMLVVFKSAPILKRTLKVRHALMQLYVLKLLKMQTKYLGRQWRKTNMKTMSAIYQKVRHRLNDDWAFGNDLDARPWDFQAEECALRPCVDRFNNRRYNNTVANPELEPVDSCVISVLGKHFELSDEFKQHYEVWLEQEVMKMNVDWDLLLCKGYMG</sequence>
<dbReference type="EnsemblMetazoa" id="PHUM229220-RA">
    <property type="protein sequence ID" value="PHUM229220-PA"/>
    <property type="gene ID" value="PHUM229220"/>
</dbReference>
<dbReference type="SMART" id="SM01292">
    <property type="entry name" value="N1221"/>
    <property type="match status" value="1"/>
</dbReference>
<dbReference type="InterPro" id="IPR021819">
    <property type="entry name" value="Far11/STRP_C"/>
</dbReference>
<protein>
    <submittedName>
        <fullName evidence="5 6">Protein FAM40A, putative</fullName>
    </submittedName>
</protein>
<gene>
    <name evidence="6" type="primary">8229878</name>
    <name evidence="5" type="ORF">Phum_PHUM229220</name>
</gene>
<evidence type="ECO:0000256" key="2">
    <source>
        <dbReference type="SAM" id="MobiDB-lite"/>
    </source>
</evidence>
<dbReference type="STRING" id="121224.E0VIM0"/>
<evidence type="ECO:0000313" key="7">
    <source>
        <dbReference type="Proteomes" id="UP000009046"/>
    </source>
</evidence>
<dbReference type="OrthoDB" id="18234at2759"/>
<dbReference type="SMART" id="SM01293">
    <property type="entry name" value="DUF3402"/>
    <property type="match status" value="1"/>
</dbReference>
<dbReference type="RefSeq" id="XP_002425964.1">
    <property type="nucleotide sequence ID" value="XM_002425919.1"/>
</dbReference>
<dbReference type="GO" id="GO:0007010">
    <property type="term" value="P:cytoskeleton organization"/>
    <property type="evidence" value="ECO:0007669"/>
    <property type="project" value="TreeGrafter"/>
</dbReference>
<proteinExistence type="inferred from homology"/>
<dbReference type="KEGG" id="phu:Phum_PHUM229220"/>
<feature type="domain" description="Far11/STRP C-terminal" evidence="4">
    <location>
        <begin position="424"/>
        <end position="783"/>
    </location>
</feature>
<feature type="domain" description="Far11/STRP N-terminal" evidence="3">
    <location>
        <begin position="34"/>
        <end position="335"/>
    </location>
</feature>
<dbReference type="VEuPathDB" id="VectorBase:PHUM229220"/>
<dbReference type="PANTHER" id="PTHR13239:SF4">
    <property type="entry name" value="AT25231P"/>
    <property type="match status" value="1"/>
</dbReference>
<dbReference type="Proteomes" id="UP000009046">
    <property type="component" value="Unassembled WGS sequence"/>
</dbReference>
<dbReference type="EMBL" id="DS235201">
    <property type="protein sequence ID" value="EEB13226.1"/>
    <property type="molecule type" value="Genomic_DNA"/>
</dbReference>
<dbReference type="FunCoup" id="E0VIM0">
    <property type="interactions" value="1253"/>
</dbReference>
<name>E0VIM0_PEDHC</name>
<feature type="region of interest" description="Disordered" evidence="2">
    <location>
        <begin position="334"/>
        <end position="365"/>
    </location>
</feature>
<evidence type="ECO:0000313" key="6">
    <source>
        <dbReference type="EnsemblMetazoa" id="PHUM229220-PA"/>
    </source>
</evidence>
<dbReference type="Pfam" id="PF11882">
    <property type="entry name" value="DUF3402"/>
    <property type="match status" value="2"/>
</dbReference>
<evidence type="ECO:0000256" key="1">
    <source>
        <dbReference type="ARBA" id="ARBA00007062"/>
    </source>
</evidence>
<accession>E0VIM0</accession>
<feature type="compositionally biased region" description="Acidic residues" evidence="2">
    <location>
        <begin position="343"/>
        <end position="352"/>
    </location>
</feature>
<evidence type="ECO:0000259" key="4">
    <source>
        <dbReference type="SMART" id="SM01293"/>
    </source>
</evidence>
<evidence type="ECO:0000313" key="5">
    <source>
        <dbReference type="EMBL" id="EEB13226.1"/>
    </source>
</evidence>
<dbReference type="EMBL" id="AAZO01002665">
    <property type="status" value="NOT_ANNOTATED_CDS"/>
    <property type="molecule type" value="Genomic_DNA"/>
</dbReference>
<reference evidence="5" key="1">
    <citation type="submission" date="2007-04" db="EMBL/GenBank/DDBJ databases">
        <title>Annotation of Pediculus humanus corporis strain USDA.</title>
        <authorList>
            <person name="Kirkness E."/>
            <person name="Hannick L."/>
            <person name="Hass B."/>
            <person name="Bruggner R."/>
            <person name="Lawson D."/>
            <person name="Bidwell S."/>
            <person name="Joardar V."/>
            <person name="Caler E."/>
            <person name="Walenz B."/>
            <person name="Inman J."/>
            <person name="Schobel S."/>
            <person name="Galinsky K."/>
            <person name="Amedeo P."/>
            <person name="Strausberg R."/>
        </authorList>
    </citation>
    <scope>NUCLEOTIDE SEQUENCE</scope>
    <source>
        <strain evidence="5">USDA</strain>
    </source>
</reference>
<comment type="similarity">
    <text evidence="1">Belongs to the STRIP family.</text>
</comment>
<dbReference type="AlphaFoldDB" id="E0VIM0"/>
<dbReference type="InterPro" id="IPR012486">
    <property type="entry name" value="Far11/STRP_N"/>
</dbReference>
<evidence type="ECO:0000259" key="3">
    <source>
        <dbReference type="SMART" id="SM01292"/>
    </source>
</evidence>
<reference evidence="6" key="3">
    <citation type="submission" date="2021-02" db="UniProtKB">
        <authorList>
            <consortium name="EnsemblMetazoa"/>
        </authorList>
    </citation>
    <scope>IDENTIFICATION</scope>
    <source>
        <strain evidence="6">USDA</strain>
    </source>
</reference>
<dbReference type="GO" id="GO:0005829">
    <property type="term" value="C:cytosol"/>
    <property type="evidence" value="ECO:0007669"/>
    <property type="project" value="TreeGrafter"/>
</dbReference>
<dbReference type="HOGENOM" id="CLU_011008_1_0_1"/>
<dbReference type="InParanoid" id="E0VIM0"/>
<reference evidence="5" key="2">
    <citation type="submission" date="2007-04" db="EMBL/GenBank/DDBJ databases">
        <title>The genome of the human body louse.</title>
        <authorList>
            <consortium name="The Human Body Louse Genome Consortium"/>
            <person name="Kirkness E."/>
            <person name="Walenz B."/>
            <person name="Hass B."/>
            <person name="Bruggner R."/>
            <person name="Strausberg R."/>
        </authorList>
    </citation>
    <scope>NUCLEOTIDE SEQUENCE</scope>
    <source>
        <strain evidence="5">USDA</strain>
    </source>
</reference>
<dbReference type="InterPro" id="IPR040185">
    <property type="entry name" value="Far11/STRP"/>
</dbReference>
<dbReference type="PANTHER" id="PTHR13239">
    <property type="entry name" value="PROTEIN REQUIRED FOR HYPHAL ANASTOMOSIS HAM-2"/>
    <property type="match status" value="1"/>
</dbReference>
<organism>
    <name type="scientific">Pediculus humanus subsp. corporis</name>
    <name type="common">Body louse</name>
    <dbReference type="NCBI Taxonomy" id="121224"/>
    <lineage>
        <taxon>Eukaryota</taxon>
        <taxon>Metazoa</taxon>
        <taxon>Ecdysozoa</taxon>
        <taxon>Arthropoda</taxon>
        <taxon>Hexapoda</taxon>
        <taxon>Insecta</taxon>
        <taxon>Pterygota</taxon>
        <taxon>Neoptera</taxon>
        <taxon>Paraneoptera</taxon>
        <taxon>Psocodea</taxon>
        <taxon>Troctomorpha</taxon>
        <taxon>Phthiraptera</taxon>
        <taxon>Anoplura</taxon>
        <taxon>Pediculidae</taxon>
        <taxon>Pediculus</taxon>
    </lineage>
</organism>
<dbReference type="eggNOG" id="KOG3680">
    <property type="taxonomic scope" value="Eukaryota"/>
</dbReference>